<evidence type="ECO:0000313" key="2">
    <source>
        <dbReference type="EMBL" id="RQM15451.1"/>
    </source>
</evidence>
<evidence type="ECO:0000256" key="1">
    <source>
        <dbReference type="SAM" id="MobiDB-lite"/>
    </source>
</evidence>
<name>A0A3R8CW72_9STRA</name>
<sequence length="1050" mass="118158">MSTAPNLNVIRYDVPNGDFCAYLKGFWKRNLEWRHFGASFKHLRSTNNVVFIEEDLDAARQPNTQFLRWSFGRTHHKQDLARAYTVQFIPDEQGTFMEWSFEGVTCHGVFKPEASVAILNFCLQESMVTITYRVLDANIVNVATICFVVAMAVCIVDVDNEHTPTVSHQSVQTMARKHVAIGGTFACDEALALPLQYLLKNVGIVLKCLFTAVSVFSLNQSFVINVIAVWSVNVDLRWLRYGSLTDFNEWSSDVLHPACPMDLVLLLVRLSDLEAPHPELHLSKNGEDDASANVSEDGIAVSPINQFLRDLERYDNMGNTNFATAPLVVLLCPCPPTTAARFDAMEHEIQSKTEAMQNVTVQSARRLLALFQQQYTTAFYDAVADKRQHSPYTQAMLNIMGLSLCRQICRLFRSDRKKAIVLDCDNTLWGGAVAEVGASGIELAPRFLALQRFVVAQQKRGMLLMLCSKNILADVTEVFTKRRGDMVLDLDKHVTAAKVNWQLKSESIAQLAKELSLGLDSFIFIDDNPLECHEVAAALPSVTVIPLGADFSESVLEDEWIFDDSLNVTSQANISTKEDSQRTLLYQQNIKREHLRESSSTHRAFLGALGVKIVFEELDREQELRGRSSIFARVLQLHHRTNQFSTATTFAKRLEEEALLTYLAAPNHTIVCAHVTDRFGHYGLVSVALCQRLRDSNILRIDSFLLSCRALNRGVEHAMTRRLSEIAAETGATSLEFLWEQTERNQPAHAFFVALSDVSFADKSIHVDKASLSSSASGTWVITADKASEVSFLKSDDSFHRNSAKADRMTGGLFLRQCVLWLRTLALSVLRWTLSSIILPRCIAQLLKPSFIEQLDGSDSVGLLRVPLRDRGSLEQFLRPVLNVPSEDNYVISGASRADANDDKFRRKARHLTKLALVDYTHEREPRVIWSANRVYAEKQAEAKDNLSRKNASTNSGGSANSLQPICESPQCSVIIQRDSRCAFQRCRNCCYRTQRLFTRSMYHENAEARQSAVKQLQVEFVDDATHMSSQTCKVHQNRRRLGEMHKAEQ</sequence>
<dbReference type="Proteomes" id="UP000286097">
    <property type="component" value="Unassembled WGS sequence"/>
</dbReference>
<dbReference type="VEuPathDB" id="FungiDB:DD237_003462"/>
<dbReference type="InterPro" id="IPR023214">
    <property type="entry name" value="HAD_sf"/>
</dbReference>
<gene>
    <name evidence="2" type="ORF">DD237_003462</name>
</gene>
<dbReference type="SUPFAM" id="SSF56784">
    <property type="entry name" value="HAD-like"/>
    <property type="match status" value="1"/>
</dbReference>
<dbReference type="NCBIfam" id="TIGR01686">
    <property type="entry name" value="FkbH"/>
    <property type="match status" value="1"/>
</dbReference>
<dbReference type="NCBIfam" id="TIGR01681">
    <property type="entry name" value="HAD-SF-IIIC"/>
    <property type="match status" value="1"/>
</dbReference>
<feature type="compositionally biased region" description="Low complexity" evidence="1">
    <location>
        <begin position="951"/>
        <end position="962"/>
    </location>
</feature>
<dbReference type="InterPro" id="IPR010033">
    <property type="entry name" value="HAD_SF_ppase_IIIC"/>
</dbReference>
<dbReference type="Gene3D" id="3.40.50.1000">
    <property type="entry name" value="HAD superfamily/HAD-like"/>
    <property type="match status" value="1"/>
</dbReference>
<evidence type="ECO:0000313" key="3">
    <source>
        <dbReference type="Proteomes" id="UP000286097"/>
    </source>
</evidence>
<evidence type="ECO:0008006" key="4">
    <source>
        <dbReference type="Google" id="ProtNLM"/>
    </source>
</evidence>
<organism evidence="2 3">
    <name type="scientific">Peronospora effusa</name>
    <dbReference type="NCBI Taxonomy" id="542832"/>
    <lineage>
        <taxon>Eukaryota</taxon>
        <taxon>Sar</taxon>
        <taxon>Stramenopiles</taxon>
        <taxon>Oomycota</taxon>
        <taxon>Peronosporomycetes</taxon>
        <taxon>Peronosporales</taxon>
        <taxon>Peronosporaceae</taxon>
        <taxon>Peronospora</taxon>
    </lineage>
</organism>
<dbReference type="InterPro" id="IPR036412">
    <property type="entry name" value="HAD-like_sf"/>
</dbReference>
<comment type="caution">
    <text evidence="2">The sequence shown here is derived from an EMBL/GenBank/DDBJ whole genome shotgun (WGS) entry which is preliminary data.</text>
</comment>
<feature type="region of interest" description="Disordered" evidence="1">
    <location>
        <begin position="942"/>
        <end position="962"/>
    </location>
</feature>
<dbReference type="InterPro" id="IPR010037">
    <property type="entry name" value="FkbH_domain"/>
</dbReference>
<reference evidence="2 3" key="1">
    <citation type="submission" date="2018-06" db="EMBL/GenBank/DDBJ databases">
        <title>Comparative genomics of downy mildews reveals potential adaptations to biotrophy.</title>
        <authorList>
            <person name="Fletcher K."/>
            <person name="Klosterman S.J."/>
            <person name="Derevnina L."/>
            <person name="Martin F."/>
            <person name="Koike S."/>
            <person name="Reyes Chin-Wo S."/>
            <person name="Mou B."/>
            <person name="Michelmore R."/>
        </authorList>
    </citation>
    <scope>NUCLEOTIDE SEQUENCE [LARGE SCALE GENOMIC DNA]</scope>
    <source>
        <strain evidence="2 3">R13</strain>
    </source>
</reference>
<accession>A0A3R8CW72</accession>
<proteinExistence type="predicted"/>
<protein>
    <recommendedName>
        <fullName evidence="4">N-acetyltransferase domain-containing protein</fullName>
    </recommendedName>
</protein>
<dbReference type="AlphaFoldDB" id="A0A3R8CW72"/>
<dbReference type="EMBL" id="QKXF01000156">
    <property type="protein sequence ID" value="RQM15451.1"/>
    <property type="molecule type" value="Genomic_DNA"/>
</dbReference>